<dbReference type="InterPro" id="IPR005025">
    <property type="entry name" value="FMN_Rdtase-like_dom"/>
</dbReference>
<dbReference type="GO" id="GO:0016491">
    <property type="term" value="F:oxidoreductase activity"/>
    <property type="evidence" value="ECO:0007669"/>
    <property type="project" value="InterPro"/>
</dbReference>
<organism evidence="7 8">
    <name type="scientific">Methanocorpusculum parvum</name>
    <dbReference type="NCBI Taxonomy" id="2193"/>
    <lineage>
        <taxon>Archaea</taxon>
        <taxon>Methanobacteriati</taxon>
        <taxon>Methanobacteriota</taxon>
        <taxon>Stenosarchaea group</taxon>
        <taxon>Methanomicrobia</taxon>
        <taxon>Methanomicrobiales</taxon>
        <taxon>Methanocorpusculaceae</taxon>
        <taxon>Methanocorpusculum</taxon>
    </lineage>
</organism>
<dbReference type="RefSeq" id="WP_042699033.1">
    <property type="nucleotide sequence ID" value="NZ_LMVO01000004.1"/>
</dbReference>
<comment type="caution">
    <text evidence="7">The sequence shown here is derived from an EMBL/GenBank/DDBJ whole genome shotgun (WGS) entry which is preliminary data.</text>
</comment>
<evidence type="ECO:0000256" key="5">
    <source>
        <dbReference type="ARBA" id="ARBA00038292"/>
    </source>
</evidence>
<evidence type="ECO:0000259" key="6">
    <source>
        <dbReference type="Pfam" id="PF03358"/>
    </source>
</evidence>
<evidence type="ECO:0000313" key="7">
    <source>
        <dbReference type="EMBL" id="PAV09935.1"/>
    </source>
</evidence>
<dbReference type="Gene3D" id="3.40.50.360">
    <property type="match status" value="1"/>
</dbReference>
<dbReference type="PANTHER" id="PTHR43278:SF2">
    <property type="entry name" value="IRON-SULFUR FLAVOPROTEIN"/>
    <property type="match status" value="1"/>
</dbReference>
<dbReference type="PANTHER" id="PTHR43278">
    <property type="entry name" value="NAD(P)H-DEPENDENT FMN-CONTAINING OXIDOREDUCTASE YWQN-RELATED"/>
    <property type="match status" value="1"/>
</dbReference>
<dbReference type="InterPro" id="IPR051796">
    <property type="entry name" value="ISF_SsuE-like"/>
</dbReference>
<feature type="domain" description="NADPH-dependent FMN reductase-like" evidence="6">
    <location>
        <begin position="3"/>
        <end position="133"/>
    </location>
</feature>
<protein>
    <submittedName>
        <fullName evidence="7">NADPH-dependent FMN reductase</fullName>
    </submittedName>
</protein>
<sequence length="200" mass="22262">MIKMLVINGSPRKGGNTETVLDAFIEGAQEAGADVEKIRLVEIDHKNCRGCNACHKTGICIIKDELTPVFDKLLTADILVLASPIYSMTVTAEMKSFIDRGQFLWAQKFFTKTLSFSEEHLAKHTGVFFATSGQSMRSIFDSAFPVVRVFFNDAGFSYTENVLFPGMDKHGGVKGWPESLVEARERGKEIVKKMDMKLKA</sequence>
<dbReference type="AlphaFoldDB" id="A0AAX0Q924"/>
<evidence type="ECO:0000256" key="2">
    <source>
        <dbReference type="ARBA" id="ARBA00001966"/>
    </source>
</evidence>
<dbReference type="SUPFAM" id="SSF52218">
    <property type="entry name" value="Flavoproteins"/>
    <property type="match status" value="1"/>
</dbReference>
<name>A0AAX0Q924_9EURY</name>
<reference evidence="7 8" key="1">
    <citation type="journal article" date="2017" name="BMC Genomics">
        <title>Genomic analysis of methanogenic archaea reveals a shift towards energy conservation.</title>
        <authorList>
            <person name="Gilmore S.P."/>
            <person name="Henske J.K."/>
            <person name="Sexton J.A."/>
            <person name="Solomon K.V."/>
            <person name="Seppala S."/>
            <person name="Yoo J.I."/>
            <person name="Huyett L.M."/>
            <person name="Pressman A."/>
            <person name="Cogan J.Z."/>
            <person name="Kivenson V."/>
            <person name="Peng X."/>
            <person name="Tan Y."/>
            <person name="Valentine D.L."/>
            <person name="O'Malley M.A."/>
        </authorList>
    </citation>
    <scope>NUCLEOTIDE SEQUENCE [LARGE SCALE GENOMIC DNA]</scope>
    <source>
        <strain evidence="7 8">XII</strain>
    </source>
</reference>
<evidence type="ECO:0000313" key="8">
    <source>
        <dbReference type="Proteomes" id="UP000243820"/>
    </source>
</evidence>
<comment type="cofactor">
    <cofactor evidence="1">
        <name>FMN</name>
        <dbReference type="ChEBI" id="CHEBI:58210"/>
    </cofactor>
</comment>
<dbReference type="InterPro" id="IPR029039">
    <property type="entry name" value="Flavoprotein-like_sf"/>
</dbReference>
<dbReference type="Pfam" id="PF03358">
    <property type="entry name" value="FMN_red"/>
    <property type="match status" value="1"/>
</dbReference>
<proteinExistence type="inferred from homology"/>
<keyword evidence="3" id="KW-0285">Flavoprotein</keyword>
<gene>
    <name evidence="7" type="ORF">ASJ83_05525</name>
</gene>
<evidence type="ECO:0000256" key="3">
    <source>
        <dbReference type="ARBA" id="ARBA00022630"/>
    </source>
</evidence>
<accession>A0AAX0Q924</accession>
<keyword evidence="4" id="KW-0288">FMN</keyword>
<comment type="similarity">
    <text evidence="5">Belongs to the SsuE family. Isf subfamily.</text>
</comment>
<evidence type="ECO:0000256" key="1">
    <source>
        <dbReference type="ARBA" id="ARBA00001917"/>
    </source>
</evidence>
<dbReference type="EMBL" id="LMVO01000004">
    <property type="protein sequence ID" value="PAV09935.1"/>
    <property type="molecule type" value="Genomic_DNA"/>
</dbReference>
<comment type="cofactor">
    <cofactor evidence="2">
        <name>[4Fe-4S] cluster</name>
        <dbReference type="ChEBI" id="CHEBI:49883"/>
    </cofactor>
</comment>
<evidence type="ECO:0000256" key="4">
    <source>
        <dbReference type="ARBA" id="ARBA00022643"/>
    </source>
</evidence>
<dbReference type="Proteomes" id="UP000243820">
    <property type="component" value="Unassembled WGS sequence"/>
</dbReference>
<keyword evidence="8" id="KW-1185">Reference proteome</keyword>